<feature type="domain" description="D-isomer specific 2-hydroxyacid dehydrogenase NAD-binding" evidence="6">
    <location>
        <begin position="104"/>
        <end position="282"/>
    </location>
</feature>
<evidence type="ECO:0000259" key="5">
    <source>
        <dbReference type="Pfam" id="PF00389"/>
    </source>
</evidence>
<dbReference type="KEGG" id="pace:A6070_12580"/>
<dbReference type="InterPro" id="IPR036291">
    <property type="entry name" value="NAD(P)-bd_dom_sf"/>
</dbReference>
<dbReference type="SUPFAM" id="SSF52283">
    <property type="entry name" value="Formate/glycerate dehydrogenase catalytic domain-like"/>
    <property type="match status" value="1"/>
</dbReference>
<evidence type="ECO:0000259" key="6">
    <source>
        <dbReference type="Pfam" id="PF02826"/>
    </source>
</evidence>
<dbReference type="AlphaFoldDB" id="A0A1L3GEM7"/>
<dbReference type="InterPro" id="IPR006140">
    <property type="entry name" value="D-isomer_DH_NAD-bd"/>
</dbReference>
<dbReference type="GO" id="GO:0016616">
    <property type="term" value="F:oxidoreductase activity, acting on the CH-OH group of donors, NAD or NADP as acceptor"/>
    <property type="evidence" value="ECO:0007669"/>
    <property type="project" value="InterPro"/>
</dbReference>
<dbReference type="Pfam" id="PF02826">
    <property type="entry name" value="2-Hacid_dh_C"/>
    <property type="match status" value="1"/>
</dbReference>
<dbReference type="PANTHER" id="PTHR42789:SF1">
    <property type="entry name" value="D-ISOMER SPECIFIC 2-HYDROXYACID DEHYDROGENASE FAMILY PROTEIN (AFU_ORTHOLOGUE AFUA_6G10090)"/>
    <property type="match status" value="1"/>
</dbReference>
<proteinExistence type="inferred from homology"/>
<reference evidence="7 8" key="1">
    <citation type="journal article" date="2017" name="Genome Announc.">
        <title>Complete Genome Sequences of Two Acetylene-Fermenting Pelobacter acetylenicus Strains.</title>
        <authorList>
            <person name="Sutton J.M."/>
            <person name="Baesman S.M."/>
            <person name="Fierst J.L."/>
            <person name="Poret-Peterson A.T."/>
            <person name="Oremland R.S."/>
            <person name="Dunlap D.S."/>
            <person name="Akob D.M."/>
        </authorList>
    </citation>
    <scope>NUCLEOTIDE SEQUENCE [LARGE SCALE GENOMIC DNA]</scope>
    <source>
        <strain evidence="7 8">DSM 3247</strain>
    </source>
</reference>
<dbReference type="SUPFAM" id="SSF51735">
    <property type="entry name" value="NAD(P)-binding Rossmann-fold domains"/>
    <property type="match status" value="1"/>
</dbReference>
<dbReference type="OrthoDB" id="9793626at2"/>
<dbReference type="InterPro" id="IPR050857">
    <property type="entry name" value="D-2-hydroxyacid_DH"/>
</dbReference>
<dbReference type="GO" id="GO:0051287">
    <property type="term" value="F:NAD binding"/>
    <property type="evidence" value="ECO:0007669"/>
    <property type="project" value="InterPro"/>
</dbReference>
<protein>
    <submittedName>
        <fullName evidence="7">Hydroxyacid dehydrogenase</fullName>
    </submittedName>
</protein>
<evidence type="ECO:0000256" key="2">
    <source>
        <dbReference type="ARBA" id="ARBA00023002"/>
    </source>
</evidence>
<dbReference type="InterPro" id="IPR006139">
    <property type="entry name" value="D-isomer_2_OHA_DH_cat_dom"/>
</dbReference>
<comment type="similarity">
    <text evidence="1 4">Belongs to the D-isomer specific 2-hydroxyacid dehydrogenase family.</text>
</comment>
<name>A0A1L3GEM7_SYNAC</name>
<dbReference type="InterPro" id="IPR029753">
    <property type="entry name" value="D-isomer_DH_CS"/>
</dbReference>
<dbReference type="Proteomes" id="UP000182264">
    <property type="component" value="Chromosome"/>
</dbReference>
<feature type="domain" description="D-isomer specific 2-hydroxyacid dehydrogenase catalytic" evidence="5">
    <location>
        <begin position="3"/>
        <end position="308"/>
    </location>
</feature>
<evidence type="ECO:0000256" key="1">
    <source>
        <dbReference type="ARBA" id="ARBA00005854"/>
    </source>
</evidence>
<dbReference type="Gene3D" id="3.40.50.720">
    <property type="entry name" value="NAD(P)-binding Rossmann-like Domain"/>
    <property type="match status" value="2"/>
</dbReference>
<accession>A0A1L3GEM7</accession>
<evidence type="ECO:0000256" key="3">
    <source>
        <dbReference type="ARBA" id="ARBA00023027"/>
    </source>
</evidence>
<keyword evidence="2 4" id="KW-0560">Oxidoreductase</keyword>
<evidence type="ECO:0000256" key="4">
    <source>
        <dbReference type="RuleBase" id="RU003719"/>
    </source>
</evidence>
<organism evidence="7 8">
    <name type="scientific">Syntrophotalea acetylenica</name>
    <name type="common">Pelobacter acetylenicus</name>
    <dbReference type="NCBI Taxonomy" id="29542"/>
    <lineage>
        <taxon>Bacteria</taxon>
        <taxon>Pseudomonadati</taxon>
        <taxon>Thermodesulfobacteriota</taxon>
        <taxon>Desulfuromonadia</taxon>
        <taxon>Desulfuromonadales</taxon>
        <taxon>Syntrophotaleaceae</taxon>
        <taxon>Syntrophotalea</taxon>
    </lineage>
</organism>
<evidence type="ECO:0000313" key="8">
    <source>
        <dbReference type="Proteomes" id="UP000182264"/>
    </source>
</evidence>
<keyword evidence="3" id="KW-0520">NAD</keyword>
<dbReference type="PANTHER" id="PTHR42789">
    <property type="entry name" value="D-ISOMER SPECIFIC 2-HYDROXYACID DEHYDROGENASE FAMILY PROTEIN (AFU_ORTHOLOGUE AFUA_6G10090)"/>
    <property type="match status" value="1"/>
</dbReference>
<dbReference type="PROSITE" id="PS00671">
    <property type="entry name" value="D_2_HYDROXYACID_DH_3"/>
    <property type="match status" value="1"/>
</dbReference>
<dbReference type="STRING" id="29542.A6070_12580"/>
<keyword evidence="8" id="KW-1185">Reference proteome</keyword>
<dbReference type="EMBL" id="CP015518">
    <property type="protein sequence ID" value="APG24279.1"/>
    <property type="molecule type" value="Genomic_DNA"/>
</dbReference>
<dbReference type="RefSeq" id="WP_072286115.1">
    <property type="nucleotide sequence ID" value="NZ_CP015455.1"/>
</dbReference>
<evidence type="ECO:0000313" key="7">
    <source>
        <dbReference type="EMBL" id="APG24279.1"/>
    </source>
</evidence>
<dbReference type="Pfam" id="PF00389">
    <property type="entry name" value="2-Hacid_dh"/>
    <property type="match status" value="1"/>
</dbReference>
<gene>
    <name evidence="7" type="ORF">A7E75_03940</name>
</gene>
<sequence length="321" mass="34243">MRILLASPIDTEALAILQQRHDVVSCIGASQEQLRERIRDREILIFRSGVEISGELMAEAPGLRLLIRAGSGLDNIDLDYLRTHGLELQRIPQPGARAVAELAFGLMLALSRQILVADRLLREGVWAKHRLTGHLLTSKQLGIVGLGNIGSLLANMGLAWNMRVTGCVEHPSPERAAAFASQGIQLADLDTVLASADYLSVCVPLKDSTCKLIGREELAMLKPGSYVLNMARGGIIDEAALSEVLRQGSLAGAALDVHQVEGGGAISPLADLPNVVLTPHIGAMTIDSQREIGRRIIGIVDTFAVSGSTPDGQARETGLPL</sequence>